<evidence type="ECO:0000256" key="5">
    <source>
        <dbReference type="ARBA" id="ARBA00023002"/>
    </source>
</evidence>
<dbReference type="InterPro" id="IPR050612">
    <property type="entry name" value="Prok_Mopterin_Oxidored"/>
</dbReference>
<evidence type="ECO:0000313" key="10">
    <source>
        <dbReference type="Proteomes" id="UP000682111"/>
    </source>
</evidence>
<keyword evidence="6" id="KW-0408">Iron</keyword>
<dbReference type="InterPro" id="IPR006657">
    <property type="entry name" value="MoPterin_dinucl-bd_dom"/>
</dbReference>
<dbReference type="SUPFAM" id="SSF50692">
    <property type="entry name" value="ADC-like"/>
    <property type="match status" value="1"/>
</dbReference>
<dbReference type="Pfam" id="PF04879">
    <property type="entry name" value="Molybdop_Fe4S4"/>
    <property type="match status" value="1"/>
</dbReference>
<dbReference type="Gene3D" id="3.30.2070.10">
    <property type="entry name" value="Formate dehydrogenase/DMSO reductase"/>
    <property type="match status" value="1"/>
</dbReference>
<dbReference type="EMBL" id="BORC01000016">
    <property type="protein sequence ID" value="GIN64531.1"/>
    <property type="molecule type" value="Genomic_DNA"/>
</dbReference>
<dbReference type="SUPFAM" id="SSF53706">
    <property type="entry name" value="Formate dehydrogenase/DMSO reductase, domains 1-3"/>
    <property type="match status" value="1"/>
</dbReference>
<feature type="domain" description="4Fe-4S Mo/W bis-MGD-type" evidence="8">
    <location>
        <begin position="2"/>
        <end position="59"/>
    </location>
</feature>
<dbReference type="InterPro" id="IPR006655">
    <property type="entry name" value="Mopterin_OxRdtase_prok_CS"/>
</dbReference>
<comment type="caution">
    <text evidence="9">The sequence shown here is derived from an EMBL/GenBank/DDBJ whole genome shotgun (WGS) entry which is preliminary data.</text>
</comment>
<dbReference type="GO" id="GO:0046872">
    <property type="term" value="F:metal ion binding"/>
    <property type="evidence" value="ECO:0007669"/>
    <property type="project" value="UniProtKB-KW"/>
</dbReference>
<accession>A0A919WMP4</accession>
<gene>
    <name evidence="9" type="primary">yyaE</name>
    <name evidence="9" type="ORF">J27TS8_45240</name>
</gene>
<name>A0A919WMP4_9BACI</name>
<comment type="similarity">
    <text evidence="2">Belongs to the prokaryotic molybdopterin-containing oxidoreductase family.</text>
</comment>
<dbReference type="Pfam" id="PF00384">
    <property type="entry name" value="Molybdopterin"/>
    <property type="match status" value="1"/>
</dbReference>
<dbReference type="GO" id="GO:0016491">
    <property type="term" value="F:oxidoreductase activity"/>
    <property type="evidence" value="ECO:0007669"/>
    <property type="project" value="UniProtKB-KW"/>
</dbReference>
<evidence type="ECO:0000256" key="4">
    <source>
        <dbReference type="ARBA" id="ARBA00022723"/>
    </source>
</evidence>
<reference evidence="9" key="1">
    <citation type="submission" date="2021-03" db="EMBL/GenBank/DDBJ databases">
        <title>Antimicrobial resistance genes in bacteria isolated from Japanese honey, and their potential for conferring macrolide and lincosamide resistance in the American foulbrood pathogen Paenibacillus larvae.</title>
        <authorList>
            <person name="Okamoto M."/>
            <person name="Kumagai M."/>
            <person name="Kanamori H."/>
            <person name="Takamatsu D."/>
        </authorList>
    </citation>
    <scope>NUCLEOTIDE SEQUENCE</scope>
    <source>
        <strain evidence="9">J27TS8</strain>
    </source>
</reference>
<dbReference type="PANTHER" id="PTHR43742:SF6">
    <property type="entry name" value="OXIDOREDUCTASE YYAE-RELATED"/>
    <property type="match status" value="1"/>
</dbReference>
<evidence type="ECO:0000256" key="1">
    <source>
        <dbReference type="ARBA" id="ARBA00001942"/>
    </source>
</evidence>
<evidence type="ECO:0000313" key="9">
    <source>
        <dbReference type="EMBL" id="GIN64531.1"/>
    </source>
</evidence>
<dbReference type="Proteomes" id="UP000682111">
    <property type="component" value="Unassembled WGS sequence"/>
</dbReference>
<dbReference type="AlphaFoldDB" id="A0A919WMP4"/>
<keyword evidence="7" id="KW-0411">Iron-sulfur</keyword>
<dbReference type="CDD" id="cd02766">
    <property type="entry name" value="MopB_3"/>
    <property type="match status" value="1"/>
</dbReference>
<dbReference type="RefSeq" id="WP_212934520.1">
    <property type="nucleotide sequence ID" value="NZ_BORC01000016.1"/>
</dbReference>
<keyword evidence="10" id="KW-1185">Reference proteome</keyword>
<sequence>MAKVYASACPLNCWDSCGFKVTVEDGKVLKIDGDESHPITKGKICGRGRMLEKRTNSGERLLYPLKKIDGQFTRIPWEQALTEIAEKMQAVKEKHGSTAVLHSHDYANGGLLKNLDQRFFNCFGGVTELIGSICWGSGIEAQNWDFGDAYSHAPEDIFHCKNIIVWGRNVARTNMHLFQALQKAKKQGAKLIVIDPIFNATAKIADLHLTVKPGMDGFLAAGIMKEILRLKLEDQAFIQDHSVGFEDLKDLLIGVTLEELSQLAEVSEELMTELAKIFCDRPTATFIGLGMQRYENGGNTIRLLDALVAISGNIGIAGGGANYAHKQVGQSFNTASLTLPEKKEQHRSFTMMEQAEQILAAKSPEIKMIFVTCGNPLTQVPDTNVVKKAFSSVDTLVVIDQFMTDTAELADYVLPTTTAFEEEDIYYSSMYHAYVNYGPKLVNAPGEACSDLWIWTELAKRLGFGEDFNYTREDWIKMGLGALQEKGITLKKLKEHAHLELPVDPIPWKDRRFKTPSGKFEFTSQKAAQKGFEGKLTLALPRESKWSNASVAEKYPYQLLTIHPLRSNHSQHYHVISPEPKVKIEISKNIAADLQLRNGDYVRVWNERGEIKGYVSIFEQGVHANVINIDEGIWAKYGGTVNQLTSSRVSDNGLGSTLYDCLVNLSLVERASGN</sequence>
<keyword evidence="5" id="KW-0560">Oxidoreductase</keyword>
<evidence type="ECO:0000256" key="6">
    <source>
        <dbReference type="ARBA" id="ARBA00023004"/>
    </source>
</evidence>
<dbReference type="PROSITE" id="PS51669">
    <property type="entry name" value="4FE4S_MOW_BIS_MGD"/>
    <property type="match status" value="1"/>
</dbReference>
<dbReference type="Gene3D" id="3.40.50.740">
    <property type="match status" value="1"/>
</dbReference>
<dbReference type="Gene3D" id="2.20.25.90">
    <property type="entry name" value="ADC-like domains"/>
    <property type="match status" value="1"/>
</dbReference>
<dbReference type="SMART" id="SM00926">
    <property type="entry name" value="Molybdop_Fe4S4"/>
    <property type="match status" value="1"/>
</dbReference>
<dbReference type="Pfam" id="PF01568">
    <property type="entry name" value="Molydop_binding"/>
    <property type="match status" value="1"/>
</dbReference>
<dbReference type="InterPro" id="IPR009010">
    <property type="entry name" value="Asp_de-COase-like_dom_sf"/>
</dbReference>
<evidence type="ECO:0000256" key="7">
    <source>
        <dbReference type="ARBA" id="ARBA00023014"/>
    </source>
</evidence>
<keyword evidence="4" id="KW-0479">Metal-binding</keyword>
<organism evidence="9 10">
    <name type="scientific">Robertmurraya siralis</name>
    <dbReference type="NCBI Taxonomy" id="77777"/>
    <lineage>
        <taxon>Bacteria</taxon>
        <taxon>Bacillati</taxon>
        <taxon>Bacillota</taxon>
        <taxon>Bacilli</taxon>
        <taxon>Bacillales</taxon>
        <taxon>Bacillaceae</taxon>
        <taxon>Robertmurraya</taxon>
    </lineage>
</organism>
<evidence type="ECO:0000256" key="3">
    <source>
        <dbReference type="ARBA" id="ARBA00022505"/>
    </source>
</evidence>
<evidence type="ECO:0000259" key="8">
    <source>
        <dbReference type="PROSITE" id="PS51669"/>
    </source>
</evidence>
<proteinExistence type="inferred from homology"/>
<comment type="cofactor">
    <cofactor evidence="1">
        <name>Mo-bis(molybdopterin guanine dinucleotide)</name>
        <dbReference type="ChEBI" id="CHEBI:60539"/>
    </cofactor>
</comment>
<evidence type="ECO:0000256" key="2">
    <source>
        <dbReference type="ARBA" id="ARBA00010312"/>
    </source>
</evidence>
<dbReference type="InterPro" id="IPR006656">
    <property type="entry name" value="Mopterin_OxRdtase"/>
</dbReference>
<dbReference type="PROSITE" id="PS00490">
    <property type="entry name" value="MOLYBDOPTERIN_PROK_2"/>
    <property type="match status" value="1"/>
</dbReference>
<dbReference type="PANTHER" id="PTHR43742">
    <property type="entry name" value="TRIMETHYLAMINE-N-OXIDE REDUCTASE"/>
    <property type="match status" value="1"/>
</dbReference>
<dbReference type="Gene3D" id="2.40.40.20">
    <property type="match status" value="1"/>
</dbReference>
<dbReference type="GO" id="GO:0051536">
    <property type="term" value="F:iron-sulfur cluster binding"/>
    <property type="evidence" value="ECO:0007669"/>
    <property type="project" value="UniProtKB-KW"/>
</dbReference>
<dbReference type="Gene3D" id="3.40.228.10">
    <property type="entry name" value="Dimethylsulfoxide Reductase, domain 2"/>
    <property type="match status" value="1"/>
</dbReference>
<dbReference type="InterPro" id="IPR006963">
    <property type="entry name" value="Mopterin_OxRdtase_4Fe-4S_dom"/>
</dbReference>
<protein>
    <submittedName>
        <fullName evidence="9">Oxidoreductase YyaE</fullName>
    </submittedName>
</protein>
<dbReference type="GO" id="GO:0043546">
    <property type="term" value="F:molybdopterin cofactor binding"/>
    <property type="evidence" value="ECO:0007669"/>
    <property type="project" value="InterPro"/>
</dbReference>
<keyword evidence="3" id="KW-0500">Molybdenum</keyword>